<dbReference type="Pfam" id="PF08240">
    <property type="entry name" value="ADH_N"/>
    <property type="match status" value="1"/>
</dbReference>
<dbReference type="InterPro" id="IPR011032">
    <property type="entry name" value="GroES-like_sf"/>
</dbReference>
<accession>A0ABY4FL33</accession>
<dbReference type="InterPro" id="IPR036291">
    <property type="entry name" value="NAD(P)-bd_dom_sf"/>
</dbReference>
<evidence type="ECO:0000313" key="3">
    <source>
        <dbReference type="EMBL" id="UOQ56968.1"/>
    </source>
</evidence>
<evidence type="ECO:0000259" key="2">
    <source>
        <dbReference type="SMART" id="SM00829"/>
    </source>
</evidence>
<reference evidence="3 4" key="1">
    <citation type="submission" date="2022-04" db="EMBL/GenBank/DDBJ databases">
        <title>Leucobacter sp. isolated from rhizosphere of garlic.</title>
        <authorList>
            <person name="Won M."/>
            <person name="Lee C.-M."/>
            <person name="Woen H.-Y."/>
            <person name="Kwon S.-W."/>
        </authorList>
    </citation>
    <scope>NUCLEOTIDE SEQUENCE [LARGE SCALE GENOMIC DNA]</scope>
    <source>
        <strain evidence="3 4">H21R-40</strain>
    </source>
</reference>
<dbReference type="EMBL" id="CP095045">
    <property type="protein sequence ID" value="UOQ56968.1"/>
    <property type="molecule type" value="Genomic_DNA"/>
</dbReference>
<dbReference type="InterPro" id="IPR013149">
    <property type="entry name" value="ADH-like_C"/>
</dbReference>
<keyword evidence="1" id="KW-0521">NADP</keyword>
<dbReference type="Pfam" id="PF00107">
    <property type="entry name" value="ADH_zinc_N"/>
    <property type="match status" value="1"/>
</dbReference>
<evidence type="ECO:0000256" key="1">
    <source>
        <dbReference type="ARBA" id="ARBA00022857"/>
    </source>
</evidence>
<dbReference type="InterPro" id="IPR013154">
    <property type="entry name" value="ADH-like_N"/>
</dbReference>
<dbReference type="SUPFAM" id="SSF50129">
    <property type="entry name" value="GroES-like"/>
    <property type="match status" value="1"/>
</dbReference>
<dbReference type="InterPro" id="IPR051603">
    <property type="entry name" value="Zinc-ADH_QOR/CCCR"/>
</dbReference>
<dbReference type="PANTHER" id="PTHR44154">
    <property type="entry name" value="QUINONE OXIDOREDUCTASE"/>
    <property type="match status" value="1"/>
</dbReference>
<organism evidence="3 4">
    <name type="scientific">Leucobacter allii</name>
    <dbReference type="NCBI Taxonomy" id="2932247"/>
    <lineage>
        <taxon>Bacteria</taxon>
        <taxon>Bacillati</taxon>
        <taxon>Actinomycetota</taxon>
        <taxon>Actinomycetes</taxon>
        <taxon>Micrococcales</taxon>
        <taxon>Microbacteriaceae</taxon>
        <taxon>Leucobacter</taxon>
    </lineage>
</organism>
<name>A0ABY4FL33_9MICO</name>
<dbReference type="Gene3D" id="3.90.180.10">
    <property type="entry name" value="Medium-chain alcohol dehydrogenases, catalytic domain"/>
    <property type="match status" value="1"/>
</dbReference>
<dbReference type="SUPFAM" id="SSF51735">
    <property type="entry name" value="NAD(P)-binding Rossmann-fold domains"/>
    <property type="match status" value="1"/>
</dbReference>
<dbReference type="RefSeq" id="WP_244727538.1">
    <property type="nucleotide sequence ID" value="NZ_CP095045.1"/>
</dbReference>
<dbReference type="SMART" id="SM00829">
    <property type="entry name" value="PKS_ER"/>
    <property type="match status" value="1"/>
</dbReference>
<gene>
    <name evidence="3" type="ORF">MUN78_15065</name>
</gene>
<keyword evidence="4" id="KW-1185">Reference proteome</keyword>
<dbReference type="PANTHER" id="PTHR44154:SF1">
    <property type="entry name" value="QUINONE OXIDOREDUCTASE"/>
    <property type="match status" value="1"/>
</dbReference>
<proteinExistence type="predicted"/>
<evidence type="ECO:0000313" key="4">
    <source>
        <dbReference type="Proteomes" id="UP000831786"/>
    </source>
</evidence>
<feature type="domain" description="Enoyl reductase (ER)" evidence="2">
    <location>
        <begin position="10"/>
        <end position="332"/>
    </location>
</feature>
<sequence>MKALVLRQHGDVSELDLVDDYPVPTAEPGYAVVRVTATSFNYHDIFTVHGMPGITIPTPVIIGLDAVGELHELPADAGDWALGDRVLIHPINSEGKLLGEVVDGGMAQYVKVEVGQLIRIPDAVTDVQAASLPIAYGTAHRMIVGKGAVSAGDKVLVLGASGGVGTASVLLAKSLGAYVVAAVGDDAKRQAVLDLGADEVFNYREIGILDYVKQHHGKPSRFSSEPGMDVIVNFTGGDTWAPTLRAASLGGRILVCGATAGFDPVEDLRYIWTFELKIVGSNGFDTEDFVALLDAVAEGRIDPVVDSVVPLEQAVESLERLERREFIGKLVVDPWAGAAQ</sequence>
<dbReference type="Proteomes" id="UP000831786">
    <property type="component" value="Chromosome"/>
</dbReference>
<dbReference type="InterPro" id="IPR020843">
    <property type="entry name" value="ER"/>
</dbReference>
<protein>
    <submittedName>
        <fullName evidence="3">Zinc-binding dehydrogenase</fullName>
    </submittedName>
</protein>